<proteinExistence type="predicted"/>
<evidence type="ECO:0000313" key="1">
    <source>
        <dbReference type="EMBL" id="CAI9951974.1"/>
    </source>
</evidence>
<evidence type="ECO:0000313" key="3">
    <source>
        <dbReference type="Proteomes" id="UP001642409"/>
    </source>
</evidence>
<gene>
    <name evidence="1" type="ORF">HINF_LOCUS39619</name>
    <name evidence="2" type="ORF">HINF_LOCUS67620</name>
</gene>
<dbReference type="Proteomes" id="UP001642409">
    <property type="component" value="Unassembled WGS sequence"/>
</dbReference>
<sequence>MDEMQEQIILHKTLGYTKSCECCKQFVAHITINFAIVNEHYIFGFQKLQKNANPHRYNSSGQHIDFEQFDKIINKLYNSNSLVKVQFSTSDFDDQQMLLTFVFLKMVRIKQLDTKLYFEIDNEDDFD</sequence>
<protein>
    <submittedName>
        <fullName evidence="2">Hypothetical_protein</fullName>
    </submittedName>
</protein>
<organism evidence="1">
    <name type="scientific">Hexamita inflata</name>
    <dbReference type="NCBI Taxonomy" id="28002"/>
    <lineage>
        <taxon>Eukaryota</taxon>
        <taxon>Metamonada</taxon>
        <taxon>Diplomonadida</taxon>
        <taxon>Hexamitidae</taxon>
        <taxon>Hexamitinae</taxon>
        <taxon>Hexamita</taxon>
    </lineage>
</organism>
<evidence type="ECO:0000313" key="2">
    <source>
        <dbReference type="EMBL" id="CAL6094752.1"/>
    </source>
</evidence>
<dbReference type="AlphaFoldDB" id="A0AA86Q448"/>
<reference evidence="1" key="1">
    <citation type="submission" date="2023-06" db="EMBL/GenBank/DDBJ databases">
        <authorList>
            <person name="Kurt Z."/>
        </authorList>
    </citation>
    <scope>NUCLEOTIDE SEQUENCE</scope>
</reference>
<keyword evidence="3" id="KW-1185">Reference proteome</keyword>
<reference evidence="2 3" key="2">
    <citation type="submission" date="2024-07" db="EMBL/GenBank/DDBJ databases">
        <authorList>
            <person name="Akdeniz Z."/>
        </authorList>
    </citation>
    <scope>NUCLEOTIDE SEQUENCE [LARGE SCALE GENOMIC DNA]</scope>
</reference>
<name>A0AA86Q448_9EUKA</name>
<dbReference type="EMBL" id="CAXDID020000469">
    <property type="protein sequence ID" value="CAL6094752.1"/>
    <property type="molecule type" value="Genomic_DNA"/>
</dbReference>
<accession>A0AA86Q448</accession>
<dbReference type="EMBL" id="CATOUU010000830">
    <property type="protein sequence ID" value="CAI9951974.1"/>
    <property type="molecule type" value="Genomic_DNA"/>
</dbReference>
<comment type="caution">
    <text evidence="1">The sequence shown here is derived from an EMBL/GenBank/DDBJ whole genome shotgun (WGS) entry which is preliminary data.</text>
</comment>